<sequence>MHSFDQKHRRNTEAFGRASQSLRNEGGKSGCALVEKRAGNFPSFCIDNPALLRFFRAPSA</sequence>
<gene>
    <name evidence="2" type="ORF">EBQ24_08025</name>
</gene>
<evidence type="ECO:0000313" key="2">
    <source>
        <dbReference type="EMBL" id="RMX08978.1"/>
    </source>
</evidence>
<feature type="region of interest" description="Disordered" evidence="1">
    <location>
        <begin position="1"/>
        <end position="29"/>
    </location>
</feature>
<accession>A0A3M6R149</accession>
<evidence type="ECO:0000313" key="3">
    <source>
        <dbReference type="Proteomes" id="UP000281171"/>
    </source>
</evidence>
<reference evidence="2 3" key="1">
    <citation type="submission" date="2018-10" db="EMBL/GenBank/DDBJ databases">
        <title>Comamonadaceae CDC group NO-1 genome sequencing and assembly.</title>
        <authorList>
            <person name="Bernier A.-M."/>
            <person name="Bernard K."/>
        </authorList>
    </citation>
    <scope>NUCLEOTIDE SEQUENCE [LARGE SCALE GENOMIC DNA]</scope>
    <source>
        <strain evidence="2 3">NML180581</strain>
    </source>
</reference>
<proteinExistence type="predicted"/>
<dbReference type="Proteomes" id="UP000281171">
    <property type="component" value="Unassembled WGS sequence"/>
</dbReference>
<comment type="caution">
    <text evidence="2">The sequence shown here is derived from an EMBL/GenBank/DDBJ whole genome shotgun (WGS) entry which is preliminary data.</text>
</comment>
<dbReference type="RefSeq" id="WP_122248441.1">
    <property type="nucleotide sequence ID" value="NZ_RDQK01000018.1"/>
</dbReference>
<evidence type="ECO:0000256" key="1">
    <source>
        <dbReference type="SAM" id="MobiDB-lite"/>
    </source>
</evidence>
<name>A0A3M6R149_9BURK</name>
<organism evidence="2 3">
    <name type="scientific">Allofranklinella schreckenbergeri</name>
    <dbReference type="NCBI Taxonomy" id="1076744"/>
    <lineage>
        <taxon>Bacteria</taxon>
        <taxon>Pseudomonadati</taxon>
        <taxon>Pseudomonadota</taxon>
        <taxon>Betaproteobacteria</taxon>
        <taxon>Burkholderiales</taxon>
        <taxon>Comamonadaceae</taxon>
        <taxon>Allofranklinella</taxon>
    </lineage>
</organism>
<dbReference type="AlphaFoldDB" id="A0A3M6R149"/>
<dbReference type="EMBL" id="RDQK01000018">
    <property type="protein sequence ID" value="RMX08978.1"/>
    <property type="molecule type" value="Genomic_DNA"/>
</dbReference>
<protein>
    <submittedName>
        <fullName evidence="2">Uncharacterized protein</fullName>
    </submittedName>
</protein>